<dbReference type="InterPro" id="IPR029033">
    <property type="entry name" value="His_PPase_superfam"/>
</dbReference>
<feature type="chain" id="PRO_5016296031" evidence="1">
    <location>
        <begin position="22"/>
        <end position="188"/>
    </location>
</feature>
<evidence type="ECO:0000313" key="3">
    <source>
        <dbReference type="Proteomes" id="UP000247099"/>
    </source>
</evidence>
<dbReference type="InParanoid" id="A0A317ZGB3"/>
<reference evidence="2 3" key="1">
    <citation type="submission" date="2018-05" db="EMBL/GenBank/DDBJ databases">
        <title>Coraliomargarita sinensis sp. nov., isolated from a marine solar saltern.</title>
        <authorList>
            <person name="Zhou L.Y."/>
        </authorList>
    </citation>
    <scope>NUCLEOTIDE SEQUENCE [LARGE SCALE GENOMIC DNA]</scope>
    <source>
        <strain evidence="2 3">WN38</strain>
    </source>
</reference>
<dbReference type="SMART" id="SM00855">
    <property type="entry name" value="PGAM"/>
    <property type="match status" value="1"/>
</dbReference>
<protein>
    <submittedName>
        <fullName evidence="2">Histidine phosphatase family protein</fullName>
    </submittedName>
</protein>
<dbReference type="Gene3D" id="3.40.50.1240">
    <property type="entry name" value="Phosphoglycerate mutase-like"/>
    <property type="match status" value="1"/>
</dbReference>
<dbReference type="OrthoDB" id="8685508at2"/>
<feature type="signal peptide" evidence="1">
    <location>
        <begin position="1"/>
        <end position="21"/>
    </location>
</feature>
<dbReference type="AlphaFoldDB" id="A0A317ZGB3"/>
<dbReference type="EMBL" id="QHJQ01000004">
    <property type="protein sequence ID" value="PXA04470.1"/>
    <property type="molecule type" value="Genomic_DNA"/>
</dbReference>
<evidence type="ECO:0000313" key="2">
    <source>
        <dbReference type="EMBL" id="PXA04470.1"/>
    </source>
</evidence>
<dbReference type="Proteomes" id="UP000247099">
    <property type="component" value="Unassembled WGS sequence"/>
</dbReference>
<dbReference type="InterPro" id="IPR013078">
    <property type="entry name" value="His_Pase_superF_clade-1"/>
</dbReference>
<keyword evidence="3" id="KW-1185">Reference proteome</keyword>
<keyword evidence="1" id="KW-0732">Signal</keyword>
<organism evidence="2 3">
    <name type="scientific">Coraliomargarita sinensis</name>
    <dbReference type="NCBI Taxonomy" id="2174842"/>
    <lineage>
        <taxon>Bacteria</taxon>
        <taxon>Pseudomonadati</taxon>
        <taxon>Verrucomicrobiota</taxon>
        <taxon>Opitutia</taxon>
        <taxon>Puniceicoccales</taxon>
        <taxon>Coraliomargaritaceae</taxon>
        <taxon>Coraliomargarita</taxon>
    </lineage>
</organism>
<sequence length="188" mass="20608">MFRVFSSAVLLAAFCFVGVNAQSAGHENSLAGTGRVLLIRHALAPGFGDPAEFKLGDCSTQRNLNETGRKQAVAMGEWLRSKGIDEAEIYSSEWCRCIETAELMKLGHVHEMPALNSFFQQRSKKKERMAALREFLAKQPLNEKLLIMVTHQVTITALTGIVPASGEGVVLILDGEGQFTVGPEVDFR</sequence>
<evidence type="ECO:0000256" key="1">
    <source>
        <dbReference type="SAM" id="SignalP"/>
    </source>
</evidence>
<proteinExistence type="predicted"/>
<comment type="caution">
    <text evidence="2">The sequence shown here is derived from an EMBL/GenBank/DDBJ whole genome shotgun (WGS) entry which is preliminary data.</text>
</comment>
<dbReference type="Pfam" id="PF00300">
    <property type="entry name" value="His_Phos_1"/>
    <property type="match status" value="1"/>
</dbReference>
<name>A0A317ZGB3_9BACT</name>
<accession>A0A317ZGB3</accession>
<gene>
    <name evidence="2" type="ORF">DDZ13_07045</name>
</gene>
<dbReference type="SUPFAM" id="SSF53254">
    <property type="entry name" value="Phosphoglycerate mutase-like"/>
    <property type="match status" value="1"/>
</dbReference>
<dbReference type="CDD" id="cd07040">
    <property type="entry name" value="HP"/>
    <property type="match status" value="1"/>
</dbReference>